<organism evidence="1 2">
    <name type="scientific">Coniochaeta hoffmannii</name>
    <dbReference type="NCBI Taxonomy" id="91930"/>
    <lineage>
        <taxon>Eukaryota</taxon>
        <taxon>Fungi</taxon>
        <taxon>Dikarya</taxon>
        <taxon>Ascomycota</taxon>
        <taxon>Pezizomycotina</taxon>
        <taxon>Sordariomycetes</taxon>
        <taxon>Sordariomycetidae</taxon>
        <taxon>Coniochaetales</taxon>
        <taxon>Coniochaetaceae</taxon>
        <taxon>Coniochaeta</taxon>
    </lineage>
</organism>
<reference evidence="1" key="1">
    <citation type="submission" date="2022-07" db="EMBL/GenBank/DDBJ databases">
        <title>Fungi with potential for degradation of polypropylene.</title>
        <authorList>
            <person name="Gostincar C."/>
        </authorList>
    </citation>
    <scope>NUCLEOTIDE SEQUENCE</scope>
    <source>
        <strain evidence="1">EXF-13287</strain>
    </source>
</reference>
<proteinExistence type="predicted"/>
<accession>A0AA38R674</accession>
<dbReference type="Proteomes" id="UP001174691">
    <property type="component" value="Unassembled WGS sequence"/>
</dbReference>
<evidence type="ECO:0000313" key="1">
    <source>
        <dbReference type="EMBL" id="KAJ9134869.1"/>
    </source>
</evidence>
<gene>
    <name evidence="1" type="ORF">NKR19_g8471</name>
</gene>
<comment type="caution">
    <text evidence="1">The sequence shown here is derived from an EMBL/GenBank/DDBJ whole genome shotgun (WGS) entry which is preliminary data.</text>
</comment>
<dbReference type="AlphaFoldDB" id="A0AA38R674"/>
<dbReference type="EMBL" id="JANBVN010000173">
    <property type="protein sequence ID" value="KAJ9134869.1"/>
    <property type="molecule type" value="Genomic_DNA"/>
</dbReference>
<name>A0AA38R674_9PEZI</name>
<evidence type="ECO:0000313" key="2">
    <source>
        <dbReference type="Proteomes" id="UP001174691"/>
    </source>
</evidence>
<keyword evidence="2" id="KW-1185">Reference proteome</keyword>
<sequence>MKTNKAMRQGFVKLCRYFSQCLQRNRIPSVTEIVDVVRRDEPPLVTQTFLGQGGSVASVTNMLFETAMDADEWAGGGYTRYWYGEDLDELPVCHNDHKFGFVAGMCGYTRLLQNAKDVYLGVRE</sequence>
<protein>
    <submittedName>
        <fullName evidence="1">Uncharacterized protein</fullName>
    </submittedName>
</protein>